<accession>A0ABY8W3R0</accession>
<reference evidence="1 2" key="1">
    <citation type="submission" date="2023-06" db="EMBL/GenBank/DDBJ databases">
        <authorList>
            <person name="Yushchuk O."/>
            <person name="Binda E."/>
            <person name="Ruckert-Reed C."/>
            <person name="Fedorenko V."/>
            <person name="Kalinowski J."/>
            <person name="Marinelli F."/>
        </authorList>
    </citation>
    <scope>NUCLEOTIDE SEQUENCE [LARGE SCALE GENOMIC DNA]</scope>
    <source>
        <strain evidence="1 2">NRRL 3884</strain>
    </source>
</reference>
<evidence type="ECO:0000313" key="2">
    <source>
        <dbReference type="Proteomes" id="UP001240150"/>
    </source>
</evidence>
<protein>
    <submittedName>
        <fullName evidence="1">Uncharacterized protein</fullName>
    </submittedName>
</protein>
<sequence>MSMIALSGGFSSLSEASSMSQGEQSAICANHRAGAGMIYLHSA</sequence>
<evidence type="ECO:0000313" key="1">
    <source>
        <dbReference type="EMBL" id="WIM92496.1"/>
    </source>
</evidence>
<proteinExistence type="predicted"/>
<dbReference type="Proteomes" id="UP001240150">
    <property type="component" value="Chromosome"/>
</dbReference>
<gene>
    <name evidence="1" type="ORF">ACTOB_004438</name>
</gene>
<organism evidence="1 2">
    <name type="scientific">Actinoplanes oblitus</name>
    <dbReference type="NCBI Taxonomy" id="3040509"/>
    <lineage>
        <taxon>Bacteria</taxon>
        <taxon>Bacillati</taxon>
        <taxon>Actinomycetota</taxon>
        <taxon>Actinomycetes</taxon>
        <taxon>Micromonosporales</taxon>
        <taxon>Micromonosporaceae</taxon>
        <taxon>Actinoplanes</taxon>
    </lineage>
</organism>
<name>A0ABY8W3R0_9ACTN</name>
<dbReference type="EMBL" id="CP126980">
    <property type="protein sequence ID" value="WIM92496.1"/>
    <property type="molecule type" value="Genomic_DNA"/>
</dbReference>
<keyword evidence="2" id="KW-1185">Reference proteome</keyword>
<dbReference type="RefSeq" id="WP_284913702.1">
    <property type="nucleotide sequence ID" value="NZ_CP126980.1"/>
</dbReference>